<keyword evidence="1" id="KW-1133">Transmembrane helix</keyword>
<keyword evidence="1" id="KW-0812">Transmembrane</keyword>
<gene>
    <name evidence="3" type="ORF">OE749_07580</name>
</gene>
<feature type="transmembrane region" description="Helical" evidence="1">
    <location>
        <begin position="99"/>
        <end position="119"/>
    </location>
</feature>
<feature type="transmembrane region" description="Helical" evidence="1">
    <location>
        <begin position="195"/>
        <end position="216"/>
    </location>
</feature>
<proteinExistence type="predicted"/>
<comment type="caution">
    <text evidence="3">The sequence shown here is derived from an EMBL/GenBank/DDBJ whole genome shotgun (WGS) entry which is preliminary data.</text>
</comment>
<accession>A0ABT3A895</accession>
<reference evidence="3 4" key="1">
    <citation type="submission" date="2022-10" db="EMBL/GenBank/DDBJ databases">
        <title>Aestuariibacter sp. AA17 isolated from Montipora capitata coral fragment.</title>
        <authorList>
            <person name="Emsley S.A."/>
            <person name="Pfannmuller K.M."/>
            <person name="Loughran R.M."/>
            <person name="Shlafstein M."/>
            <person name="Papke E."/>
            <person name="Saw J.H."/>
            <person name="Ushijima B."/>
            <person name="Videau P."/>
        </authorList>
    </citation>
    <scope>NUCLEOTIDE SEQUENCE [LARGE SCALE GENOMIC DNA]</scope>
    <source>
        <strain evidence="3 4">AA17</strain>
    </source>
</reference>
<protein>
    <submittedName>
        <fullName evidence="3">DUF1206 domain-containing protein</fullName>
    </submittedName>
</protein>
<evidence type="ECO:0000256" key="1">
    <source>
        <dbReference type="SAM" id="Phobius"/>
    </source>
</evidence>
<dbReference type="Pfam" id="PF06724">
    <property type="entry name" value="DUF1206"/>
    <property type="match status" value="3"/>
</dbReference>
<feature type="transmembrane region" description="Helical" evidence="1">
    <location>
        <begin position="236"/>
        <end position="257"/>
    </location>
</feature>
<feature type="domain" description="DUF1206" evidence="2">
    <location>
        <begin position="193"/>
        <end position="262"/>
    </location>
</feature>
<dbReference type="EMBL" id="JAOWKX010000003">
    <property type="protein sequence ID" value="MCV2884551.1"/>
    <property type="molecule type" value="Genomic_DNA"/>
</dbReference>
<organism evidence="3 4">
    <name type="scientific">Fluctibacter corallii</name>
    <dbReference type="NCBI Taxonomy" id="2984329"/>
    <lineage>
        <taxon>Bacteria</taxon>
        <taxon>Pseudomonadati</taxon>
        <taxon>Pseudomonadota</taxon>
        <taxon>Gammaproteobacteria</taxon>
        <taxon>Alteromonadales</taxon>
        <taxon>Alteromonadaceae</taxon>
        <taxon>Fluctibacter</taxon>
    </lineage>
</organism>
<feature type="transmembrane region" description="Helical" evidence="1">
    <location>
        <begin position="146"/>
        <end position="166"/>
    </location>
</feature>
<evidence type="ECO:0000313" key="3">
    <source>
        <dbReference type="EMBL" id="MCV2884551.1"/>
    </source>
</evidence>
<feature type="transmembrane region" description="Helical" evidence="1">
    <location>
        <begin position="60"/>
        <end position="78"/>
    </location>
</feature>
<name>A0ABT3A895_9ALTE</name>
<feature type="domain" description="DUF1206" evidence="2">
    <location>
        <begin position="14"/>
        <end position="79"/>
    </location>
</feature>
<dbReference type="RefSeq" id="WP_263711833.1">
    <property type="nucleotide sequence ID" value="NZ_JAOWKX010000003.1"/>
</dbReference>
<dbReference type="InterPro" id="IPR009597">
    <property type="entry name" value="DUF1206"/>
</dbReference>
<keyword evidence="4" id="KW-1185">Reference proteome</keyword>
<keyword evidence="1" id="KW-0472">Membrane</keyword>
<evidence type="ECO:0000313" key="4">
    <source>
        <dbReference type="Proteomes" id="UP001652504"/>
    </source>
</evidence>
<sequence length="265" mass="28938">MEINKTIIKRTAQVGYAAKTVSYTTLGFLIVASALNMVRASPPSKDDVFLKLASLPFGNGLLLAVIFGFIAYAIWRWLQCALDLDNQDADGIKHFITRAFYLFSGTTYFILAYGAFSAYSHSSSSHQGSKGAMKSYLAQQPLSDEIYMLIGALILCFAAIQFKHVYQCDFLAKLNTDNMSDNAIRASKIAGRFGFAGRGIVYTLVGVFFILAGIHSSPEHAGGLTMALNTLLAQAFGQYLLAATGFCLLLFGVFCGFEARFRKVE</sequence>
<dbReference type="Proteomes" id="UP001652504">
    <property type="component" value="Unassembled WGS sequence"/>
</dbReference>
<feature type="transmembrane region" description="Helical" evidence="1">
    <location>
        <begin position="21"/>
        <end position="40"/>
    </location>
</feature>
<evidence type="ECO:0000259" key="2">
    <source>
        <dbReference type="Pfam" id="PF06724"/>
    </source>
</evidence>
<feature type="domain" description="DUF1206" evidence="2">
    <location>
        <begin position="101"/>
        <end position="162"/>
    </location>
</feature>